<keyword evidence="1" id="KW-0479">Metal-binding</keyword>
<feature type="transmembrane region" description="Helical" evidence="6">
    <location>
        <begin position="36"/>
        <end position="57"/>
    </location>
</feature>
<feature type="domain" description="SWIM-type" evidence="7">
    <location>
        <begin position="786"/>
        <end position="818"/>
    </location>
</feature>
<reference evidence="8" key="2">
    <citation type="journal article" date="2024" name="Plant">
        <title>Genomic evolution and insights into agronomic trait innovations of Sesamum species.</title>
        <authorList>
            <person name="Miao H."/>
            <person name="Wang L."/>
            <person name="Qu L."/>
            <person name="Liu H."/>
            <person name="Sun Y."/>
            <person name="Le M."/>
            <person name="Wang Q."/>
            <person name="Wei S."/>
            <person name="Zheng Y."/>
            <person name="Lin W."/>
            <person name="Duan Y."/>
            <person name="Cao H."/>
            <person name="Xiong S."/>
            <person name="Wang X."/>
            <person name="Wei L."/>
            <person name="Li C."/>
            <person name="Ma Q."/>
            <person name="Ju M."/>
            <person name="Zhao R."/>
            <person name="Li G."/>
            <person name="Mu C."/>
            <person name="Tian Q."/>
            <person name="Mei H."/>
            <person name="Zhang T."/>
            <person name="Gao T."/>
            <person name="Zhang H."/>
        </authorList>
    </citation>
    <scope>NUCLEOTIDE SEQUENCE</scope>
    <source>
        <strain evidence="8">G02</strain>
    </source>
</reference>
<comment type="caution">
    <text evidence="8">The sequence shown here is derived from an EMBL/GenBank/DDBJ whole genome shotgun (WGS) entry which is preliminary data.</text>
</comment>
<evidence type="ECO:0000256" key="5">
    <source>
        <dbReference type="SAM" id="MobiDB-lite"/>
    </source>
</evidence>
<dbReference type="PANTHER" id="PTHR31973:SF195">
    <property type="entry name" value="MUDR FAMILY TRANSPOSASE"/>
    <property type="match status" value="1"/>
</dbReference>
<keyword evidence="6" id="KW-0812">Transmembrane</keyword>
<evidence type="ECO:0000256" key="3">
    <source>
        <dbReference type="ARBA" id="ARBA00022833"/>
    </source>
</evidence>
<dbReference type="PANTHER" id="PTHR31973">
    <property type="entry name" value="POLYPROTEIN, PUTATIVE-RELATED"/>
    <property type="match status" value="1"/>
</dbReference>
<feature type="region of interest" description="Disordered" evidence="5">
    <location>
        <begin position="449"/>
        <end position="469"/>
    </location>
</feature>
<dbReference type="Pfam" id="PF04434">
    <property type="entry name" value="SWIM"/>
    <property type="match status" value="1"/>
</dbReference>
<dbReference type="InterPro" id="IPR006564">
    <property type="entry name" value="Znf_PMZ"/>
</dbReference>
<dbReference type="EMBL" id="JACGWJ010000006">
    <property type="protein sequence ID" value="KAL0414182.1"/>
    <property type="molecule type" value="Genomic_DNA"/>
</dbReference>
<organism evidence="8">
    <name type="scientific">Sesamum radiatum</name>
    <name type="common">Black benniseed</name>
    <dbReference type="NCBI Taxonomy" id="300843"/>
    <lineage>
        <taxon>Eukaryota</taxon>
        <taxon>Viridiplantae</taxon>
        <taxon>Streptophyta</taxon>
        <taxon>Embryophyta</taxon>
        <taxon>Tracheophyta</taxon>
        <taxon>Spermatophyta</taxon>
        <taxon>Magnoliopsida</taxon>
        <taxon>eudicotyledons</taxon>
        <taxon>Gunneridae</taxon>
        <taxon>Pentapetalae</taxon>
        <taxon>asterids</taxon>
        <taxon>lamiids</taxon>
        <taxon>Lamiales</taxon>
        <taxon>Pedaliaceae</taxon>
        <taxon>Sesamum</taxon>
    </lineage>
</organism>
<evidence type="ECO:0000256" key="6">
    <source>
        <dbReference type="SAM" id="Phobius"/>
    </source>
</evidence>
<protein>
    <recommendedName>
        <fullName evidence="7">SWIM-type domain-containing protein</fullName>
    </recommendedName>
</protein>
<dbReference type="SMART" id="SM00575">
    <property type="entry name" value="ZnF_PMZ"/>
    <property type="match status" value="1"/>
</dbReference>
<feature type="compositionally biased region" description="Polar residues" evidence="5">
    <location>
        <begin position="864"/>
        <end position="879"/>
    </location>
</feature>
<dbReference type="GO" id="GO:0008270">
    <property type="term" value="F:zinc ion binding"/>
    <property type="evidence" value="ECO:0007669"/>
    <property type="project" value="UniProtKB-KW"/>
</dbReference>
<gene>
    <name evidence="8" type="ORF">Sradi_1619900</name>
</gene>
<accession>A0AAW2UCU5</accession>
<sequence length="912" mass="103532">MRTTIPSFSKEKNREMEKLLQQQWWRAVKSRLSYKNAAMVVCLCNVITALLLLQGFFGSSSSKFASPHKALHRYIKESEDIRRTMVPLDLIKRVREIRQEVYVETEQIQQKDVKQTAAVDLISRLNNFRSNSDAGSMKALLARKADAVSLTQRLTASALDKAGVRQPWSKADGVSLAGIPLVKRDSRCMHATLHACSACSLKLHALNHGPIAVMRIPRSSTYAQFLARIYQKIGADSNEYLLKVSAKYSCTYLGHIKETVVEIKDDDTLSFFLDPAAEFPSMEVYVETTQIHTEANPQMSQQWGEAVPQMSQQWGDANPQMSQHSDDANQQMSQQWGDDNPQMSQQWGEYMSLLANPGFHSTSNTDFLGGTSNPNFCAGTSNPNLCTGTSHYDADYYTPDMVAVSRGLENIEINYTEPTHPHTHVSENFMPHEDENADHIADTFANCSDEGSEPDEVEFPIPPENGPNDVDINVIAEEFARGMSSSSEQIMSNRTTQQTYYRSIPFFDQTFPEIPADSVDVPTLKYAKFYNTNEGRLDVGMLFKNKEALIEAVKDHSARHARREYYVTESSKTKWKVLCKHSTPGQVKCNPTFAIKHVIQAVKDHTGYDIPYQKAWYSLKMAREIVYGTWESSVQKLPKYMGAVQKYNPGTIVEWKHKALHPTGAYVIGHHKNIVLKDLCWRAGSEYQIRKFNRIMEEIKGQKLEAFTFLDRINKEKWTASHDGGWRCGILTTNMSECINGVLKGARRLPVTAIVEITLQLTKYDHLQQSASVVTKRQQGLGFNTHVVKLANRECSCGKWNQFGIPCSHAQKVCAAYNINAASMVKDYYDVRAYKNTYSKALQPVQSEEYWDVPNFELVHDTTIRTSTRPGRSQTSRIQNEMDWRQTRARQQAQRRGESSRQSNVIEQDYPQ</sequence>
<evidence type="ECO:0000313" key="8">
    <source>
        <dbReference type="EMBL" id="KAL0414182.1"/>
    </source>
</evidence>
<keyword evidence="2 4" id="KW-0863">Zinc-finger</keyword>
<proteinExistence type="predicted"/>
<evidence type="ECO:0000256" key="2">
    <source>
        <dbReference type="ARBA" id="ARBA00022771"/>
    </source>
</evidence>
<dbReference type="PROSITE" id="PS50966">
    <property type="entry name" value="ZF_SWIM"/>
    <property type="match status" value="1"/>
</dbReference>
<feature type="region of interest" description="Disordered" evidence="5">
    <location>
        <begin position="862"/>
        <end position="912"/>
    </location>
</feature>
<feature type="region of interest" description="Disordered" evidence="5">
    <location>
        <begin position="314"/>
        <end position="339"/>
    </location>
</feature>
<evidence type="ECO:0000256" key="1">
    <source>
        <dbReference type="ARBA" id="ARBA00022723"/>
    </source>
</evidence>
<evidence type="ECO:0000259" key="7">
    <source>
        <dbReference type="PROSITE" id="PS50966"/>
    </source>
</evidence>
<keyword evidence="3" id="KW-0862">Zinc</keyword>
<keyword evidence="6" id="KW-0472">Membrane</keyword>
<keyword evidence="6" id="KW-1133">Transmembrane helix</keyword>
<dbReference type="AlphaFoldDB" id="A0AAW2UCU5"/>
<reference evidence="8" key="1">
    <citation type="submission" date="2020-06" db="EMBL/GenBank/DDBJ databases">
        <authorList>
            <person name="Li T."/>
            <person name="Hu X."/>
            <person name="Zhang T."/>
            <person name="Song X."/>
            <person name="Zhang H."/>
            <person name="Dai N."/>
            <person name="Sheng W."/>
            <person name="Hou X."/>
            <person name="Wei L."/>
        </authorList>
    </citation>
    <scope>NUCLEOTIDE SEQUENCE</scope>
    <source>
        <strain evidence="8">G02</strain>
        <tissue evidence="8">Leaf</tissue>
    </source>
</reference>
<name>A0AAW2UCU5_SESRA</name>
<evidence type="ECO:0000256" key="4">
    <source>
        <dbReference type="PROSITE-ProRule" id="PRU00325"/>
    </source>
</evidence>
<dbReference type="InterPro" id="IPR007527">
    <property type="entry name" value="Znf_SWIM"/>
</dbReference>